<organism evidence="1 2">
    <name type="scientific">Fusarium decemcellulare</name>
    <dbReference type="NCBI Taxonomy" id="57161"/>
    <lineage>
        <taxon>Eukaryota</taxon>
        <taxon>Fungi</taxon>
        <taxon>Dikarya</taxon>
        <taxon>Ascomycota</taxon>
        <taxon>Pezizomycotina</taxon>
        <taxon>Sordariomycetes</taxon>
        <taxon>Hypocreomycetidae</taxon>
        <taxon>Hypocreales</taxon>
        <taxon>Nectriaceae</taxon>
        <taxon>Fusarium</taxon>
        <taxon>Fusarium decemcellulare species complex</taxon>
    </lineage>
</organism>
<protein>
    <submittedName>
        <fullName evidence="1">Uncharacterized protein</fullName>
    </submittedName>
</protein>
<sequence length="214" mass="23830">MATTYNAIIQEDNASLQLLSQNGYNLQIAKGVSVRGGPSYSMVYSSQYLNSNTSVSWNTTYGLNWTTQESFPGMRVTLGGEWQQCDLGASYNLNEYGGWDSNHNDPSAQKNCLNVGSNNFQTAVQIIIGVYDSSAGDWTPIWVDSDSLLKNSHGEYEPVESIKLWFEEGDQTATIINQQGTASQEFDMTDSPQTYFSYDAEEGRWKTPQSTPFQ</sequence>
<comment type="caution">
    <text evidence="1">The sequence shown here is derived from an EMBL/GenBank/DDBJ whole genome shotgun (WGS) entry which is preliminary data.</text>
</comment>
<dbReference type="EMBL" id="JANRMS010002952">
    <property type="protein sequence ID" value="KAJ3520223.1"/>
    <property type="molecule type" value="Genomic_DNA"/>
</dbReference>
<reference evidence="1" key="1">
    <citation type="submission" date="2022-08" db="EMBL/GenBank/DDBJ databases">
        <title>Genome Sequence of Fusarium decemcellulare.</title>
        <authorList>
            <person name="Buettner E."/>
        </authorList>
    </citation>
    <scope>NUCLEOTIDE SEQUENCE</scope>
    <source>
        <strain evidence="1">Babe19</strain>
    </source>
</reference>
<evidence type="ECO:0000313" key="1">
    <source>
        <dbReference type="EMBL" id="KAJ3520223.1"/>
    </source>
</evidence>
<dbReference type="Proteomes" id="UP001148629">
    <property type="component" value="Unassembled WGS sequence"/>
</dbReference>
<proteinExistence type="predicted"/>
<gene>
    <name evidence="1" type="ORF">NM208_g13803</name>
</gene>
<accession>A0ACC1RII3</accession>
<evidence type="ECO:0000313" key="2">
    <source>
        <dbReference type="Proteomes" id="UP001148629"/>
    </source>
</evidence>
<keyword evidence="2" id="KW-1185">Reference proteome</keyword>
<name>A0ACC1RII3_9HYPO</name>